<dbReference type="GO" id="GO:0005886">
    <property type="term" value="C:plasma membrane"/>
    <property type="evidence" value="ECO:0007669"/>
    <property type="project" value="TreeGrafter"/>
</dbReference>
<comment type="similarity">
    <text evidence="1">Belongs to the F420H(2)-dependent quinone reductase family.</text>
</comment>
<protein>
    <recommendedName>
        <fullName evidence="6">Nitroreductase family deazaflavin-dependent oxidoreductase</fullName>
    </recommendedName>
</protein>
<sequence length="154" mass="16432">MSFDTPNGTHGAHQPRASGPLGRLMTTMMVNRTRRKRGELMGGLLVLTTIGARSGAERSTPVRGFARPDGTWVVVASAGGGARNPAWYHNLAAHPDEVRVEAAGRVVPVTARQLHGAARDEAWAAVTAAADRFAAYQTKTDRELPVIQLSPRAV</sequence>
<proteinExistence type="inferred from homology"/>
<evidence type="ECO:0000256" key="2">
    <source>
        <dbReference type="ARBA" id="ARBA00049106"/>
    </source>
</evidence>
<name>A0A919P3W7_9CELL</name>
<dbReference type="NCBIfam" id="TIGR00026">
    <property type="entry name" value="hi_GC_TIGR00026"/>
    <property type="match status" value="1"/>
</dbReference>
<dbReference type="InterPro" id="IPR012349">
    <property type="entry name" value="Split_barrel_FMN-bd"/>
</dbReference>
<comment type="caution">
    <text evidence="4">The sequence shown here is derived from an EMBL/GenBank/DDBJ whole genome shotgun (WGS) entry which is preliminary data.</text>
</comment>
<gene>
    <name evidence="4" type="ORF">Cch01nite_37000</name>
</gene>
<evidence type="ECO:0008006" key="6">
    <source>
        <dbReference type="Google" id="ProtNLM"/>
    </source>
</evidence>
<dbReference type="PANTHER" id="PTHR39428">
    <property type="entry name" value="F420H(2)-DEPENDENT QUINONE REDUCTASE RV1261C"/>
    <property type="match status" value="1"/>
</dbReference>
<dbReference type="InterPro" id="IPR004378">
    <property type="entry name" value="F420H2_quin_Rdtase"/>
</dbReference>
<dbReference type="Gene3D" id="2.30.110.10">
    <property type="entry name" value="Electron Transport, Fmn-binding Protein, Chain A"/>
    <property type="match status" value="1"/>
</dbReference>
<dbReference type="GO" id="GO:0070967">
    <property type="term" value="F:coenzyme F420 binding"/>
    <property type="evidence" value="ECO:0007669"/>
    <property type="project" value="TreeGrafter"/>
</dbReference>
<evidence type="ECO:0000256" key="3">
    <source>
        <dbReference type="SAM" id="MobiDB-lite"/>
    </source>
</evidence>
<reference evidence="4" key="1">
    <citation type="submission" date="2021-01" db="EMBL/GenBank/DDBJ databases">
        <title>Whole genome shotgun sequence of Cellulomonas chitinilytica NBRC 110799.</title>
        <authorList>
            <person name="Komaki H."/>
            <person name="Tamura T."/>
        </authorList>
    </citation>
    <scope>NUCLEOTIDE SEQUENCE</scope>
    <source>
        <strain evidence="4">NBRC 110799</strain>
    </source>
</reference>
<keyword evidence="5" id="KW-1185">Reference proteome</keyword>
<dbReference type="AlphaFoldDB" id="A0A919P3W7"/>
<dbReference type="EMBL" id="BONK01000014">
    <property type="protein sequence ID" value="GIG22976.1"/>
    <property type="molecule type" value="Genomic_DNA"/>
</dbReference>
<accession>A0A919P3W7</accession>
<dbReference type="Pfam" id="PF04075">
    <property type="entry name" value="F420H2_quin_red"/>
    <property type="match status" value="1"/>
</dbReference>
<dbReference type="PANTHER" id="PTHR39428:SF1">
    <property type="entry name" value="F420H(2)-DEPENDENT QUINONE REDUCTASE RV1261C"/>
    <property type="match status" value="1"/>
</dbReference>
<dbReference type="Proteomes" id="UP000632740">
    <property type="component" value="Unassembled WGS sequence"/>
</dbReference>
<comment type="catalytic activity">
    <reaction evidence="2">
        <text>oxidized coenzyme F420-(gamma-L-Glu)(n) + a quinol + H(+) = reduced coenzyme F420-(gamma-L-Glu)(n) + a quinone</text>
        <dbReference type="Rhea" id="RHEA:39663"/>
        <dbReference type="Rhea" id="RHEA-COMP:12939"/>
        <dbReference type="Rhea" id="RHEA-COMP:14378"/>
        <dbReference type="ChEBI" id="CHEBI:15378"/>
        <dbReference type="ChEBI" id="CHEBI:24646"/>
        <dbReference type="ChEBI" id="CHEBI:132124"/>
        <dbReference type="ChEBI" id="CHEBI:133980"/>
        <dbReference type="ChEBI" id="CHEBI:139511"/>
    </reaction>
</comment>
<organism evidence="4 5">
    <name type="scientific">Cellulomonas chitinilytica</name>
    <dbReference type="NCBI Taxonomy" id="398759"/>
    <lineage>
        <taxon>Bacteria</taxon>
        <taxon>Bacillati</taxon>
        <taxon>Actinomycetota</taxon>
        <taxon>Actinomycetes</taxon>
        <taxon>Micrococcales</taxon>
        <taxon>Cellulomonadaceae</taxon>
        <taxon>Cellulomonas</taxon>
    </lineage>
</organism>
<feature type="region of interest" description="Disordered" evidence="3">
    <location>
        <begin position="1"/>
        <end position="22"/>
    </location>
</feature>
<evidence type="ECO:0000313" key="5">
    <source>
        <dbReference type="Proteomes" id="UP000632740"/>
    </source>
</evidence>
<dbReference type="GO" id="GO:0016491">
    <property type="term" value="F:oxidoreductase activity"/>
    <property type="evidence" value="ECO:0007669"/>
    <property type="project" value="InterPro"/>
</dbReference>
<evidence type="ECO:0000256" key="1">
    <source>
        <dbReference type="ARBA" id="ARBA00008710"/>
    </source>
</evidence>
<evidence type="ECO:0000313" key="4">
    <source>
        <dbReference type="EMBL" id="GIG22976.1"/>
    </source>
</evidence>
<dbReference type="RefSeq" id="WP_203757981.1">
    <property type="nucleotide sequence ID" value="NZ_BONK01000014.1"/>
</dbReference>